<keyword evidence="3" id="KW-0812">Transmembrane</keyword>
<feature type="transmembrane region" description="Helical" evidence="3">
    <location>
        <begin position="441"/>
        <end position="461"/>
    </location>
</feature>
<feature type="domain" description="Major facilitator superfamily (MFS) profile" evidence="4">
    <location>
        <begin position="42"/>
        <end position="565"/>
    </location>
</feature>
<dbReference type="AlphaFoldDB" id="A0A2A2KXC6"/>
<dbReference type="Proteomes" id="UP000218231">
    <property type="component" value="Unassembled WGS sequence"/>
</dbReference>
<dbReference type="GO" id="GO:0008028">
    <property type="term" value="F:monocarboxylic acid transmembrane transporter activity"/>
    <property type="evidence" value="ECO:0007669"/>
    <property type="project" value="TreeGrafter"/>
</dbReference>
<dbReference type="GO" id="GO:0016020">
    <property type="term" value="C:membrane"/>
    <property type="evidence" value="ECO:0007669"/>
    <property type="project" value="UniProtKB-SubCell"/>
</dbReference>
<dbReference type="InterPro" id="IPR011701">
    <property type="entry name" value="MFS"/>
</dbReference>
<feature type="transmembrane region" description="Helical" evidence="3">
    <location>
        <begin position="41"/>
        <end position="65"/>
    </location>
</feature>
<organism evidence="5 6">
    <name type="scientific">Diploscapter pachys</name>
    <dbReference type="NCBI Taxonomy" id="2018661"/>
    <lineage>
        <taxon>Eukaryota</taxon>
        <taxon>Metazoa</taxon>
        <taxon>Ecdysozoa</taxon>
        <taxon>Nematoda</taxon>
        <taxon>Chromadorea</taxon>
        <taxon>Rhabditida</taxon>
        <taxon>Rhabditina</taxon>
        <taxon>Rhabditomorpha</taxon>
        <taxon>Rhabditoidea</taxon>
        <taxon>Rhabditidae</taxon>
        <taxon>Diploscapter</taxon>
    </lineage>
</organism>
<dbReference type="PROSITE" id="PS50850">
    <property type="entry name" value="MFS"/>
    <property type="match status" value="1"/>
</dbReference>
<keyword evidence="3" id="KW-0472">Membrane</keyword>
<comment type="subcellular location">
    <subcellularLocation>
        <location evidence="1">Membrane</location>
        <topology evidence="1">Multi-pass membrane protein</topology>
    </subcellularLocation>
</comment>
<feature type="transmembrane region" description="Helical" evidence="3">
    <location>
        <begin position="201"/>
        <end position="222"/>
    </location>
</feature>
<feature type="transmembrane region" description="Helical" evidence="3">
    <location>
        <begin position="112"/>
        <end position="130"/>
    </location>
</feature>
<feature type="transmembrane region" description="Helical" evidence="3">
    <location>
        <begin position="136"/>
        <end position="158"/>
    </location>
</feature>
<feature type="transmembrane region" description="Helical" evidence="3">
    <location>
        <begin position="468"/>
        <end position="489"/>
    </location>
</feature>
<feature type="region of interest" description="Disordered" evidence="2">
    <location>
        <begin position="1"/>
        <end position="20"/>
    </location>
</feature>
<sequence length="565" mass="61809">MAAANGDTKEHEKLVEKTENAAEEAEDKLEKVGIVQPMDGGYGWLIVLGSFIANFVVDGIIFTAGEALLPKWIETFNTSATSTSLTISILSGSYLLVGPIASVFANLYGCRIVVIAGSLMTCFGFLASTIAPKVYFLYITFGLIGGVGFGLAYLPSIVIISQYFAAKRSMATGIAVCGSGIGTTVFSLLNPFVMKMVDDNWRVFLVYLAVASLISIISAIIYKPMEPTEEQIQKVAAIASDYEQKAEEEAKKLSAGSHTNLTNGNLGTNPDRPFLSTMELNAKSHNAPNMWSQTDLVKAVAKESVKELNRPLSKMDVFYTGSTQNLRARSRTTTIGSHDMDNDSHKAGSRRSSKVYLSSHHLPQEVIKEAMEEVTPPPQGWREDLKRTLWSLFDTSLLYSPSFLILALSGLLTLSCFYVPFNYIGNHLDKIQNLTATEKALPISLLGVINIFARIGCGWISDQPQVDATLVSAVAIMAGGIATAVVPFFTQYWHFIAYCVPFATGVAFLKDVTGNFDISFYIMGTLMAISGAILLPLRRLRNWEEKRLSKDAKHEAELQPLHRSD</sequence>
<feature type="transmembrane region" description="Helical" evidence="3">
    <location>
        <begin position="170"/>
        <end position="189"/>
    </location>
</feature>
<dbReference type="PANTHER" id="PTHR11360:SF238">
    <property type="entry name" value="SD10469P"/>
    <property type="match status" value="1"/>
</dbReference>
<dbReference type="InterPro" id="IPR036259">
    <property type="entry name" value="MFS_trans_sf"/>
</dbReference>
<evidence type="ECO:0000256" key="2">
    <source>
        <dbReference type="SAM" id="MobiDB-lite"/>
    </source>
</evidence>
<feature type="transmembrane region" description="Helical" evidence="3">
    <location>
        <begin position="518"/>
        <end position="537"/>
    </location>
</feature>
<feature type="region of interest" description="Disordered" evidence="2">
    <location>
        <begin position="330"/>
        <end position="353"/>
    </location>
</feature>
<keyword evidence="3" id="KW-1133">Transmembrane helix</keyword>
<dbReference type="InterPro" id="IPR050327">
    <property type="entry name" value="Proton-linked_MCT"/>
</dbReference>
<dbReference type="PANTHER" id="PTHR11360">
    <property type="entry name" value="MONOCARBOXYLATE TRANSPORTER"/>
    <property type="match status" value="1"/>
</dbReference>
<gene>
    <name evidence="5" type="ORF">WR25_12817</name>
</gene>
<evidence type="ECO:0000256" key="1">
    <source>
        <dbReference type="ARBA" id="ARBA00004141"/>
    </source>
</evidence>
<feature type="transmembrane region" description="Helical" evidence="3">
    <location>
        <begin position="397"/>
        <end position="421"/>
    </location>
</feature>
<feature type="transmembrane region" description="Helical" evidence="3">
    <location>
        <begin position="85"/>
        <end position="105"/>
    </location>
</feature>
<reference evidence="5 6" key="1">
    <citation type="journal article" date="2017" name="Curr. Biol.">
        <title>Genome architecture and evolution of a unichromosomal asexual nematode.</title>
        <authorList>
            <person name="Fradin H."/>
            <person name="Zegar C."/>
            <person name="Gutwein M."/>
            <person name="Lucas J."/>
            <person name="Kovtun M."/>
            <person name="Corcoran D."/>
            <person name="Baugh L.R."/>
            <person name="Kiontke K."/>
            <person name="Gunsalus K."/>
            <person name="Fitch D.H."/>
            <person name="Piano F."/>
        </authorList>
    </citation>
    <scope>NUCLEOTIDE SEQUENCE [LARGE SCALE GENOMIC DNA]</scope>
    <source>
        <strain evidence="5">PF1309</strain>
    </source>
</reference>
<keyword evidence="6" id="KW-1185">Reference proteome</keyword>
<accession>A0A2A2KXC6</accession>
<feature type="compositionally biased region" description="Basic and acidic residues" evidence="2">
    <location>
        <begin position="7"/>
        <end position="20"/>
    </location>
</feature>
<evidence type="ECO:0000313" key="6">
    <source>
        <dbReference type="Proteomes" id="UP000218231"/>
    </source>
</evidence>
<dbReference type="EMBL" id="LIAE01007548">
    <property type="protein sequence ID" value="PAV78646.1"/>
    <property type="molecule type" value="Genomic_DNA"/>
</dbReference>
<comment type="caution">
    <text evidence="5">The sequence shown here is derived from an EMBL/GenBank/DDBJ whole genome shotgun (WGS) entry which is preliminary data.</text>
</comment>
<proteinExistence type="predicted"/>
<dbReference type="SUPFAM" id="SSF103473">
    <property type="entry name" value="MFS general substrate transporter"/>
    <property type="match status" value="1"/>
</dbReference>
<dbReference type="InterPro" id="IPR020846">
    <property type="entry name" value="MFS_dom"/>
</dbReference>
<name>A0A2A2KXC6_9BILA</name>
<protein>
    <recommendedName>
        <fullName evidence="4">Major facilitator superfamily (MFS) profile domain-containing protein</fullName>
    </recommendedName>
</protein>
<evidence type="ECO:0000259" key="4">
    <source>
        <dbReference type="PROSITE" id="PS50850"/>
    </source>
</evidence>
<dbReference type="Pfam" id="PF07690">
    <property type="entry name" value="MFS_1"/>
    <property type="match status" value="1"/>
</dbReference>
<evidence type="ECO:0000256" key="3">
    <source>
        <dbReference type="SAM" id="Phobius"/>
    </source>
</evidence>
<dbReference type="Gene3D" id="1.20.1250.20">
    <property type="entry name" value="MFS general substrate transporter like domains"/>
    <property type="match status" value="2"/>
</dbReference>
<dbReference type="STRING" id="2018661.A0A2A2KXC6"/>
<evidence type="ECO:0000313" key="5">
    <source>
        <dbReference type="EMBL" id="PAV78646.1"/>
    </source>
</evidence>
<dbReference type="OrthoDB" id="2213137at2759"/>